<feature type="region of interest" description="Disordered" evidence="3">
    <location>
        <begin position="1"/>
        <end position="68"/>
    </location>
</feature>
<feature type="domain" description="Chromo" evidence="4">
    <location>
        <begin position="70"/>
        <end position="129"/>
    </location>
</feature>
<feature type="compositionally biased region" description="Basic residues" evidence="3">
    <location>
        <begin position="119"/>
        <end position="134"/>
    </location>
</feature>
<dbReference type="InterPro" id="IPR023779">
    <property type="entry name" value="Chromodomain_CS"/>
</dbReference>
<dbReference type="CDD" id="cd00024">
    <property type="entry name" value="CD_CSD"/>
    <property type="match status" value="1"/>
</dbReference>
<feature type="compositionally biased region" description="Low complexity" evidence="3">
    <location>
        <begin position="135"/>
        <end position="145"/>
    </location>
</feature>
<dbReference type="InterPro" id="IPR000953">
    <property type="entry name" value="Chromo/chromo_shadow_dom"/>
</dbReference>
<evidence type="ECO:0000256" key="2">
    <source>
        <dbReference type="ARBA" id="ARBA00023242"/>
    </source>
</evidence>
<dbReference type="GO" id="GO:0031507">
    <property type="term" value="P:heterochromatin formation"/>
    <property type="evidence" value="ECO:0007669"/>
    <property type="project" value="InterPro"/>
</dbReference>
<evidence type="ECO:0000259" key="4">
    <source>
        <dbReference type="PROSITE" id="PS50013"/>
    </source>
</evidence>
<keyword evidence="6" id="KW-1185">Reference proteome</keyword>
<evidence type="ECO:0000313" key="5">
    <source>
        <dbReference type="EMBL" id="CAD6204854.1"/>
    </source>
</evidence>
<comment type="caution">
    <text evidence="5">The sequence shown here is derived from an EMBL/GenBank/DDBJ whole genome shotgun (WGS) entry which is preliminary data.</text>
</comment>
<keyword evidence="2" id="KW-0539">Nucleus</keyword>
<dbReference type="SUPFAM" id="SSF54160">
    <property type="entry name" value="Chromo domain-like"/>
    <property type="match status" value="1"/>
</dbReference>
<dbReference type="Gene3D" id="2.40.50.40">
    <property type="match status" value="1"/>
</dbReference>
<accession>A0A811ME06</accession>
<feature type="compositionally biased region" description="Low complexity" evidence="3">
    <location>
        <begin position="174"/>
        <end position="188"/>
    </location>
</feature>
<feature type="compositionally biased region" description="Low complexity" evidence="3">
    <location>
        <begin position="53"/>
        <end position="63"/>
    </location>
</feature>
<dbReference type="InterPro" id="IPR023780">
    <property type="entry name" value="Chromo_domain"/>
</dbReference>
<feature type="region of interest" description="Disordered" evidence="3">
    <location>
        <begin position="235"/>
        <end position="314"/>
    </location>
</feature>
<feature type="compositionally biased region" description="Basic residues" evidence="3">
    <location>
        <begin position="260"/>
        <end position="270"/>
    </location>
</feature>
<sequence length="490" mass="54359">MGRNRKESGYLTAALEEEQEEAEEHTEEGDEEEGEEQTEEGSGGEDQAEAEAETPAQEAVEPPKLAEGFYEIEAIRRRRLRKGQLQYLVKWRGWPESANTWEPLENLKACSDIVDAFNKRSRSPRSSRKRKRKTATTPTSDPNPSRGKRGRPPRSEARSMQGIHASEVKKLPCRTSSRRANNNSNKTSPGGLDASVNLLGQRVVQEGSSGVVSVGFLSQGAPLSVSLTDQQDVQHPANGSLKVDNSIRATPPQGGQVTGAKKRKSGCVRRFKQDEVTQEQGDIRDRTSDKPGNETVDSTEGETGDKNKGEDSGNQIHMPKIIKIIKPVRYFATVMDGVQQVAITFKALRSDGEEVFVDDNQLKAKEPLVKWTLTYAPKFSALRYLALRQGWAPWPMAPTSTLRLVGPVWIALDGAAWTRQGSRRSILDAWVYDWMRICLTEHQPNMHVVSRPGQKCYVICSCTAIGSVPGWGYHILKGVNKSRLHGEANM</sequence>
<feature type="compositionally biased region" description="Basic and acidic residues" evidence="3">
    <location>
        <begin position="271"/>
        <end position="292"/>
    </location>
</feature>
<dbReference type="PROSITE" id="PS50013">
    <property type="entry name" value="CHROMO_2"/>
    <property type="match status" value="1"/>
</dbReference>
<protein>
    <recommendedName>
        <fullName evidence="4">Chromo domain-containing protein</fullName>
    </recommendedName>
</protein>
<comment type="subcellular location">
    <subcellularLocation>
        <location evidence="1">Nucleus</location>
    </subcellularLocation>
</comment>
<organism evidence="5 6">
    <name type="scientific">Miscanthus lutarioriparius</name>
    <dbReference type="NCBI Taxonomy" id="422564"/>
    <lineage>
        <taxon>Eukaryota</taxon>
        <taxon>Viridiplantae</taxon>
        <taxon>Streptophyta</taxon>
        <taxon>Embryophyta</taxon>
        <taxon>Tracheophyta</taxon>
        <taxon>Spermatophyta</taxon>
        <taxon>Magnoliopsida</taxon>
        <taxon>Liliopsida</taxon>
        <taxon>Poales</taxon>
        <taxon>Poaceae</taxon>
        <taxon>PACMAD clade</taxon>
        <taxon>Panicoideae</taxon>
        <taxon>Andropogonodae</taxon>
        <taxon>Andropogoneae</taxon>
        <taxon>Saccharinae</taxon>
        <taxon>Miscanthus</taxon>
    </lineage>
</organism>
<gene>
    <name evidence="5" type="ORF">NCGR_LOCUS2796</name>
</gene>
<evidence type="ECO:0000313" key="6">
    <source>
        <dbReference type="Proteomes" id="UP000604825"/>
    </source>
</evidence>
<dbReference type="InterPro" id="IPR016197">
    <property type="entry name" value="Chromo-like_dom_sf"/>
</dbReference>
<dbReference type="PANTHER" id="PTHR47240">
    <property type="entry name" value="CHROMO DOMAIN-CONTAINING PROTEIN LHP1"/>
    <property type="match status" value="1"/>
</dbReference>
<dbReference type="SMART" id="SM00298">
    <property type="entry name" value="CHROMO"/>
    <property type="match status" value="1"/>
</dbReference>
<dbReference type="Proteomes" id="UP000604825">
    <property type="component" value="Unassembled WGS sequence"/>
</dbReference>
<evidence type="ECO:0000256" key="1">
    <source>
        <dbReference type="ARBA" id="ARBA00004123"/>
    </source>
</evidence>
<dbReference type="PRINTS" id="PR00504">
    <property type="entry name" value="CHROMODOMAIN"/>
</dbReference>
<dbReference type="InterPro" id="IPR017984">
    <property type="entry name" value="Chromo_dom_subgr"/>
</dbReference>
<dbReference type="PANTHER" id="PTHR47240:SF2">
    <property type="entry name" value="CHROMO DOMAIN-CONTAINING PROTEIN LHP1"/>
    <property type="match status" value="1"/>
</dbReference>
<dbReference type="EMBL" id="CAJGYO010000001">
    <property type="protein sequence ID" value="CAD6204854.1"/>
    <property type="molecule type" value="Genomic_DNA"/>
</dbReference>
<dbReference type="Pfam" id="PF00385">
    <property type="entry name" value="Chromo"/>
    <property type="match status" value="1"/>
</dbReference>
<dbReference type="OrthoDB" id="1918685at2759"/>
<dbReference type="AlphaFoldDB" id="A0A811ME06"/>
<dbReference type="InterPro" id="IPR044251">
    <property type="entry name" value="LHP1-like"/>
</dbReference>
<reference evidence="5" key="1">
    <citation type="submission" date="2020-10" db="EMBL/GenBank/DDBJ databases">
        <authorList>
            <person name="Han B."/>
            <person name="Lu T."/>
            <person name="Zhao Q."/>
            <person name="Huang X."/>
            <person name="Zhao Y."/>
        </authorList>
    </citation>
    <scope>NUCLEOTIDE SEQUENCE</scope>
</reference>
<dbReference type="PROSITE" id="PS00598">
    <property type="entry name" value="CHROMO_1"/>
    <property type="match status" value="1"/>
</dbReference>
<proteinExistence type="predicted"/>
<feature type="compositionally biased region" description="Acidic residues" evidence="3">
    <location>
        <begin position="15"/>
        <end position="52"/>
    </location>
</feature>
<dbReference type="GO" id="GO:0005634">
    <property type="term" value="C:nucleus"/>
    <property type="evidence" value="ECO:0007669"/>
    <property type="project" value="UniProtKB-SubCell"/>
</dbReference>
<name>A0A811ME06_9POAL</name>
<evidence type="ECO:0000256" key="3">
    <source>
        <dbReference type="SAM" id="MobiDB-lite"/>
    </source>
</evidence>
<feature type="region of interest" description="Disordered" evidence="3">
    <location>
        <begin position="118"/>
        <end position="193"/>
    </location>
</feature>